<organism evidence="2 3">
    <name type="scientific">Colletotrichum destructivum</name>
    <dbReference type="NCBI Taxonomy" id="34406"/>
    <lineage>
        <taxon>Eukaryota</taxon>
        <taxon>Fungi</taxon>
        <taxon>Dikarya</taxon>
        <taxon>Ascomycota</taxon>
        <taxon>Pezizomycotina</taxon>
        <taxon>Sordariomycetes</taxon>
        <taxon>Hypocreomycetidae</taxon>
        <taxon>Glomerellales</taxon>
        <taxon>Glomerellaceae</taxon>
        <taxon>Colletotrichum</taxon>
        <taxon>Colletotrichum destructivum species complex</taxon>
    </lineage>
</organism>
<reference evidence="3" key="1">
    <citation type="journal article" date="2023" name="bioRxiv">
        <title>Complete genome of the Medicago anthracnose fungus, Colletotrichum destructivum, reveals a mini-chromosome-like region within a core chromosome.</title>
        <authorList>
            <person name="Lapalu N."/>
            <person name="Simon A."/>
            <person name="Lu A."/>
            <person name="Plaumann P.-L."/>
            <person name="Amselem J."/>
            <person name="Pigne S."/>
            <person name="Auger A."/>
            <person name="Koch C."/>
            <person name="Dallery J.-F."/>
            <person name="O'Connell R.J."/>
        </authorList>
    </citation>
    <scope>NUCLEOTIDE SEQUENCE [LARGE SCALE GENOMIC DNA]</scope>
    <source>
        <strain evidence="3">CBS 520.97</strain>
    </source>
</reference>
<keyword evidence="1" id="KW-0732">Signal</keyword>
<accession>A0AAX4IK63</accession>
<dbReference type="KEGG" id="cdet:87945159"/>
<evidence type="ECO:0000313" key="3">
    <source>
        <dbReference type="Proteomes" id="UP001322277"/>
    </source>
</evidence>
<sequence length="95" mass="10322">MLKSITALLLTLLTAAPAEAQCHNSKVTISCRGPEGFSGGVLCNEKQLACPAGQRMASFNQASFDCNKRDKNNNFWNTCVYDVLQHFSVSCCSKS</sequence>
<dbReference type="EMBL" id="CP137309">
    <property type="protein sequence ID" value="WQF83642.1"/>
    <property type="molecule type" value="Genomic_DNA"/>
</dbReference>
<dbReference type="Proteomes" id="UP001322277">
    <property type="component" value="Chromosome 5"/>
</dbReference>
<dbReference type="RefSeq" id="XP_062780866.1">
    <property type="nucleotide sequence ID" value="XM_062924815.1"/>
</dbReference>
<keyword evidence="3" id="KW-1185">Reference proteome</keyword>
<protein>
    <submittedName>
        <fullName evidence="2">Uncharacterized protein</fullName>
    </submittedName>
</protein>
<gene>
    <name evidence="2" type="ORF">CDEST_08656</name>
</gene>
<feature type="chain" id="PRO_5043444355" evidence="1">
    <location>
        <begin position="21"/>
        <end position="95"/>
    </location>
</feature>
<evidence type="ECO:0000313" key="2">
    <source>
        <dbReference type="EMBL" id="WQF83642.1"/>
    </source>
</evidence>
<evidence type="ECO:0000256" key="1">
    <source>
        <dbReference type="SAM" id="SignalP"/>
    </source>
</evidence>
<name>A0AAX4IK63_9PEZI</name>
<dbReference type="GeneID" id="87945159"/>
<dbReference type="AlphaFoldDB" id="A0AAX4IK63"/>
<feature type="signal peptide" evidence="1">
    <location>
        <begin position="1"/>
        <end position="20"/>
    </location>
</feature>
<proteinExistence type="predicted"/>